<protein>
    <recommendedName>
        <fullName evidence="2">guanylate kinase</fullName>
        <ecNumber evidence="2">2.7.4.8</ecNumber>
    </recommendedName>
</protein>
<keyword evidence="6" id="KW-0067">ATP-binding</keyword>
<evidence type="ECO:0000256" key="5">
    <source>
        <dbReference type="ARBA" id="ARBA00022777"/>
    </source>
</evidence>
<name>A0AAE1DB81_9GAST</name>
<evidence type="ECO:0000256" key="6">
    <source>
        <dbReference type="ARBA" id="ARBA00022840"/>
    </source>
</evidence>
<evidence type="ECO:0000256" key="3">
    <source>
        <dbReference type="ARBA" id="ARBA00022679"/>
    </source>
</evidence>
<evidence type="ECO:0000256" key="1">
    <source>
        <dbReference type="ARBA" id="ARBA00005790"/>
    </source>
</evidence>
<dbReference type="SMART" id="SM00072">
    <property type="entry name" value="GuKc"/>
    <property type="match status" value="1"/>
</dbReference>
<dbReference type="Proteomes" id="UP001283361">
    <property type="component" value="Unassembled WGS sequence"/>
</dbReference>
<evidence type="ECO:0000256" key="2">
    <source>
        <dbReference type="ARBA" id="ARBA00012961"/>
    </source>
</evidence>
<gene>
    <name evidence="8" type="ORF">RRG08_008776</name>
</gene>
<keyword evidence="4" id="KW-0547">Nucleotide-binding</keyword>
<dbReference type="AlphaFoldDB" id="A0AAE1DB81"/>
<comment type="caution">
    <text evidence="8">The sequence shown here is derived from an EMBL/GenBank/DDBJ whole genome shotgun (WGS) entry which is preliminary data.</text>
</comment>
<dbReference type="GO" id="GO:0005524">
    <property type="term" value="F:ATP binding"/>
    <property type="evidence" value="ECO:0007669"/>
    <property type="project" value="UniProtKB-KW"/>
</dbReference>
<evidence type="ECO:0000313" key="9">
    <source>
        <dbReference type="Proteomes" id="UP001283361"/>
    </source>
</evidence>
<dbReference type="PROSITE" id="PS50052">
    <property type="entry name" value="GUANYLATE_KINASE_2"/>
    <property type="match status" value="1"/>
</dbReference>
<dbReference type="CDD" id="cd00071">
    <property type="entry name" value="GMPK"/>
    <property type="match status" value="1"/>
</dbReference>
<dbReference type="PANTHER" id="PTHR23117:SF13">
    <property type="entry name" value="GUANYLATE KINASE"/>
    <property type="match status" value="1"/>
</dbReference>
<keyword evidence="3" id="KW-0808">Transferase</keyword>
<organism evidence="8 9">
    <name type="scientific">Elysia crispata</name>
    <name type="common">lettuce slug</name>
    <dbReference type="NCBI Taxonomy" id="231223"/>
    <lineage>
        <taxon>Eukaryota</taxon>
        <taxon>Metazoa</taxon>
        <taxon>Spiralia</taxon>
        <taxon>Lophotrochozoa</taxon>
        <taxon>Mollusca</taxon>
        <taxon>Gastropoda</taxon>
        <taxon>Heterobranchia</taxon>
        <taxon>Euthyneura</taxon>
        <taxon>Panpulmonata</taxon>
        <taxon>Sacoglossa</taxon>
        <taxon>Placobranchoidea</taxon>
        <taxon>Plakobranchidae</taxon>
        <taxon>Elysia</taxon>
    </lineage>
</organism>
<accession>A0AAE1DB81</accession>
<dbReference type="NCBIfam" id="TIGR03263">
    <property type="entry name" value="guanyl_kin"/>
    <property type="match status" value="1"/>
</dbReference>
<comment type="similarity">
    <text evidence="1">Belongs to the guanylate kinase family.</text>
</comment>
<proteinExistence type="inferred from homology"/>
<dbReference type="InterPro" id="IPR020590">
    <property type="entry name" value="Guanylate_kinase_CS"/>
</dbReference>
<dbReference type="InterPro" id="IPR017665">
    <property type="entry name" value="Guanylate_kinase"/>
</dbReference>
<evidence type="ECO:0000256" key="4">
    <source>
        <dbReference type="ARBA" id="ARBA00022741"/>
    </source>
</evidence>
<dbReference type="PANTHER" id="PTHR23117">
    <property type="entry name" value="GUANYLATE KINASE-RELATED"/>
    <property type="match status" value="1"/>
</dbReference>
<dbReference type="GO" id="GO:0004385">
    <property type="term" value="F:GMP kinase activity"/>
    <property type="evidence" value="ECO:0007669"/>
    <property type="project" value="UniProtKB-EC"/>
</dbReference>
<feature type="domain" description="Guanylate kinase-like" evidence="7">
    <location>
        <begin position="47"/>
        <end position="230"/>
    </location>
</feature>
<dbReference type="InterPro" id="IPR027417">
    <property type="entry name" value="P-loop_NTPase"/>
</dbReference>
<dbReference type="InterPro" id="IPR008145">
    <property type="entry name" value="GK/Ca_channel_bsu"/>
</dbReference>
<dbReference type="InterPro" id="IPR008144">
    <property type="entry name" value="Guanylate_kin-like_dom"/>
</dbReference>
<dbReference type="FunFam" id="3.40.50.300:FF:000776">
    <property type="entry name" value="Guanylate kinase 2"/>
    <property type="match status" value="1"/>
</dbReference>
<keyword evidence="9" id="KW-1185">Reference proteome</keyword>
<reference evidence="8" key="1">
    <citation type="journal article" date="2023" name="G3 (Bethesda)">
        <title>A reference genome for the long-term kleptoplast-retaining sea slug Elysia crispata morphotype clarki.</title>
        <authorList>
            <person name="Eastman K.E."/>
            <person name="Pendleton A.L."/>
            <person name="Shaikh M.A."/>
            <person name="Suttiyut T."/>
            <person name="Ogas R."/>
            <person name="Tomko P."/>
            <person name="Gavelis G."/>
            <person name="Widhalm J.R."/>
            <person name="Wisecaver J.H."/>
        </authorList>
    </citation>
    <scope>NUCLEOTIDE SEQUENCE</scope>
    <source>
        <strain evidence="8">ECLA1</strain>
    </source>
</reference>
<dbReference type="Pfam" id="PF00625">
    <property type="entry name" value="Guanylate_kin"/>
    <property type="match status" value="1"/>
</dbReference>
<dbReference type="Gene3D" id="3.40.50.300">
    <property type="entry name" value="P-loop containing nucleotide triphosphate hydrolases"/>
    <property type="match status" value="1"/>
</dbReference>
<dbReference type="GO" id="GO:0005829">
    <property type="term" value="C:cytosol"/>
    <property type="evidence" value="ECO:0007669"/>
    <property type="project" value="TreeGrafter"/>
</dbReference>
<dbReference type="SUPFAM" id="SSF52540">
    <property type="entry name" value="P-loop containing nucleoside triphosphate hydrolases"/>
    <property type="match status" value="1"/>
</dbReference>
<dbReference type="EMBL" id="JAWDGP010004450">
    <property type="protein sequence ID" value="KAK3764294.1"/>
    <property type="molecule type" value="Genomic_DNA"/>
</dbReference>
<keyword evidence="5" id="KW-0418">Kinase</keyword>
<dbReference type="EC" id="2.7.4.8" evidence="2"/>
<evidence type="ECO:0000259" key="7">
    <source>
        <dbReference type="PROSITE" id="PS50052"/>
    </source>
</evidence>
<dbReference type="PROSITE" id="PS00856">
    <property type="entry name" value="GUANYLATE_KINASE_1"/>
    <property type="match status" value="1"/>
</dbReference>
<sequence length="245" mass="27454">MLRSFNLLRKYPAVLNISDLKPLFWQQVLFATPTHPVCAMSHQTLSVKPIVISGPSGSGKSTLLNKLFAEFPGCFAFSISHTTRNPRPGEVDGKDYHFVTKDDFVKLVGENGFLEHAQFSGNMYGTSKKSVKDISSSGQLCVLDVEINGVKSIKQSDLKPKPRFIFVRPPSMEELRRRLESRGTETADSLKKRLDSAQEAMDYAESGAYDHIIDNKELEVAYEHLKGILIEDLHKIQGEKLKKGQ</sequence>
<evidence type="ECO:0000313" key="8">
    <source>
        <dbReference type="EMBL" id="KAK3764294.1"/>
    </source>
</evidence>